<feature type="compositionally biased region" description="Low complexity" evidence="1">
    <location>
        <begin position="372"/>
        <end position="382"/>
    </location>
</feature>
<evidence type="ECO:0008006" key="5">
    <source>
        <dbReference type="Google" id="ProtNLM"/>
    </source>
</evidence>
<dbReference type="SUPFAM" id="SSF49879">
    <property type="entry name" value="SMAD/FHA domain"/>
    <property type="match status" value="1"/>
</dbReference>
<feature type="compositionally biased region" description="Low complexity" evidence="1">
    <location>
        <begin position="267"/>
        <end position="322"/>
    </location>
</feature>
<dbReference type="InterPro" id="IPR008984">
    <property type="entry name" value="SMAD_FHA_dom_sf"/>
</dbReference>
<evidence type="ECO:0000313" key="4">
    <source>
        <dbReference type="Proteomes" id="UP001370348"/>
    </source>
</evidence>
<dbReference type="Proteomes" id="UP001370348">
    <property type="component" value="Chromosome"/>
</dbReference>
<feature type="region of interest" description="Disordered" evidence="1">
    <location>
        <begin position="170"/>
        <end position="205"/>
    </location>
</feature>
<dbReference type="RefSeq" id="WP_394822975.1">
    <property type="nucleotide sequence ID" value="NZ_CP089984.1"/>
</dbReference>
<feature type="compositionally biased region" description="Low complexity" evidence="1">
    <location>
        <begin position="340"/>
        <end position="354"/>
    </location>
</feature>
<organism evidence="3 4">
    <name type="scientific">Pendulispora albinea</name>
    <dbReference type="NCBI Taxonomy" id="2741071"/>
    <lineage>
        <taxon>Bacteria</taxon>
        <taxon>Pseudomonadati</taxon>
        <taxon>Myxococcota</taxon>
        <taxon>Myxococcia</taxon>
        <taxon>Myxococcales</taxon>
        <taxon>Sorangiineae</taxon>
        <taxon>Pendulisporaceae</taxon>
        <taxon>Pendulispora</taxon>
    </lineage>
</organism>
<protein>
    <recommendedName>
        <fullName evidence="5">FHA domain-containing protein</fullName>
    </recommendedName>
</protein>
<keyword evidence="2" id="KW-0812">Transmembrane</keyword>
<keyword evidence="4" id="KW-1185">Reference proteome</keyword>
<feature type="compositionally biased region" description="Polar residues" evidence="1">
    <location>
        <begin position="323"/>
        <end position="339"/>
    </location>
</feature>
<gene>
    <name evidence="3" type="ORF">LZC94_36605</name>
</gene>
<keyword evidence="2" id="KW-0472">Membrane</keyword>
<feature type="compositionally biased region" description="Low complexity" evidence="1">
    <location>
        <begin position="172"/>
        <end position="195"/>
    </location>
</feature>
<reference evidence="3 4" key="1">
    <citation type="submission" date="2021-12" db="EMBL/GenBank/DDBJ databases">
        <title>Discovery of the Pendulisporaceae a myxobacterial family with distinct sporulation behavior and unique specialized metabolism.</title>
        <authorList>
            <person name="Garcia R."/>
            <person name="Popoff A."/>
            <person name="Bader C.D."/>
            <person name="Loehr J."/>
            <person name="Walesch S."/>
            <person name="Walt C."/>
            <person name="Boldt J."/>
            <person name="Bunk B."/>
            <person name="Haeckl F.J.F.P.J."/>
            <person name="Gunesch A.P."/>
            <person name="Birkelbach J."/>
            <person name="Nuebel U."/>
            <person name="Pietschmann T."/>
            <person name="Bach T."/>
            <person name="Mueller R."/>
        </authorList>
    </citation>
    <scope>NUCLEOTIDE SEQUENCE [LARGE SCALE GENOMIC DNA]</scope>
    <source>
        <strain evidence="3 4">MSr11954</strain>
    </source>
</reference>
<evidence type="ECO:0000313" key="3">
    <source>
        <dbReference type="EMBL" id="WXB13352.1"/>
    </source>
</evidence>
<accession>A0ABZ2LRG7</accession>
<evidence type="ECO:0000256" key="1">
    <source>
        <dbReference type="SAM" id="MobiDB-lite"/>
    </source>
</evidence>
<sequence>MKARSMAVMDPDTEPLGGAQTAVRALKYVLALDEGAELLFFAGEPREAFSIGRTGTFHIDGSGVLDVHAFVHFDGQRLFMCSTDSVTPVLVDGAPLPRRWTELTPTCYLRFGAIAVALRGPDTARPSRIGEETTVFDFAQKRAPADKPPQSDHSLTRCVVEPTLVSARVSAPPSYSRPVQSQPSQPGPPSHLSQPTQATQPSAARREARRKWILAAVIFVTVSALAMTGVLLGRVWSQRHRKAHPPIKSLVNPSSTAPKPSAPAGPVPTVAPQSAAAPPATSPQSTTTPQSGTAPQSANAPQSATASPQPATAPQPANAPQAGTSPQPATAPQAGTSPQPATGTSPQSATASQSAPPPTGIIVYPSAPREVAPPTSAAAKTTTLERTAVDAFHSGDLPKALELYERLAAEQPGNPTFANAARILRQRIASSQAVKP</sequence>
<feature type="region of interest" description="Disordered" evidence="1">
    <location>
        <begin position="246"/>
        <end position="382"/>
    </location>
</feature>
<evidence type="ECO:0000256" key="2">
    <source>
        <dbReference type="SAM" id="Phobius"/>
    </source>
</evidence>
<keyword evidence="2" id="KW-1133">Transmembrane helix</keyword>
<dbReference type="CDD" id="cd00060">
    <property type="entry name" value="FHA"/>
    <property type="match status" value="1"/>
</dbReference>
<name>A0ABZ2LRG7_9BACT</name>
<proteinExistence type="predicted"/>
<dbReference type="EMBL" id="CP089984">
    <property type="protein sequence ID" value="WXB13352.1"/>
    <property type="molecule type" value="Genomic_DNA"/>
</dbReference>
<feature type="transmembrane region" description="Helical" evidence="2">
    <location>
        <begin position="212"/>
        <end position="236"/>
    </location>
</feature>